<feature type="signal peptide" evidence="11">
    <location>
        <begin position="1"/>
        <end position="29"/>
    </location>
</feature>
<evidence type="ECO:0000256" key="4">
    <source>
        <dbReference type="ARBA" id="ARBA00022801"/>
    </source>
</evidence>
<dbReference type="Proteomes" id="UP000092654">
    <property type="component" value="Chromosome"/>
</dbReference>
<keyword evidence="14" id="KW-1185">Reference proteome</keyword>
<gene>
    <name evidence="12" type="ORF">AAV35_000725</name>
    <name evidence="13" type="ORF">MJ3_12140</name>
</gene>
<feature type="binding site" evidence="8">
    <location>
        <position position="328"/>
    </location>
    <ligand>
        <name>Zn(2+)</name>
        <dbReference type="ChEBI" id="CHEBI:29105"/>
        <label>2</label>
    </ligand>
</feature>
<evidence type="ECO:0000256" key="2">
    <source>
        <dbReference type="ARBA" id="ARBA00022553"/>
    </source>
</evidence>
<proteinExistence type="inferred from homology"/>
<dbReference type="Gene3D" id="1.10.60.40">
    <property type="match status" value="1"/>
</dbReference>
<keyword evidence="5 8" id="KW-0862">Zinc</keyword>
<feature type="binding site" evidence="8">
    <location>
        <position position="285"/>
    </location>
    <ligand>
        <name>Zn(2+)</name>
        <dbReference type="ChEBI" id="CHEBI:29105"/>
        <label>2</label>
    </ligand>
</feature>
<dbReference type="GO" id="GO:0004035">
    <property type="term" value="F:alkaline phosphatase activity"/>
    <property type="evidence" value="ECO:0007669"/>
    <property type="project" value="TreeGrafter"/>
</dbReference>
<keyword evidence="11" id="KW-0732">Signal</keyword>
<feature type="binding site" evidence="8">
    <location>
        <position position="57"/>
    </location>
    <ligand>
        <name>Mg(2+)</name>
        <dbReference type="ChEBI" id="CHEBI:18420"/>
    </ligand>
</feature>
<name>K2FI37_9BACI</name>
<keyword evidence="6 8" id="KW-0460">Magnesium</keyword>
<dbReference type="eggNOG" id="COG1785">
    <property type="taxonomic scope" value="Bacteria"/>
</dbReference>
<dbReference type="InterPro" id="IPR018299">
    <property type="entry name" value="Alkaline_phosphatase_AS"/>
</dbReference>
<keyword evidence="4" id="KW-0378">Hydrolase</keyword>
<evidence type="ECO:0000256" key="9">
    <source>
        <dbReference type="RuleBase" id="RU003946"/>
    </source>
</evidence>
<evidence type="ECO:0000256" key="5">
    <source>
        <dbReference type="ARBA" id="ARBA00022833"/>
    </source>
</evidence>
<feature type="binding site" evidence="8">
    <location>
        <position position="289"/>
    </location>
    <ligand>
        <name>Zn(2+)</name>
        <dbReference type="ChEBI" id="CHEBI:29105"/>
        <label>2</label>
    </ligand>
</feature>
<evidence type="ECO:0000313" key="15">
    <source>
        <dbReference type="Proteomes" id="UP000092654"/>
    </source>
</evidence>
<feature type="binding site" evidence="8">
    <location>
        <position position="57"/>
    </location>
    <ligand>
        <name>Zn(2+)</name>
        <dbReference type="ChEBI" id="CHEBI:29105"/>
        <label>2</label>
    </ligand>
</feature>
<dbReference type="InterPro" id="IPR001952">
    <property type="entry name" value="Alkaline_phosphatase"/>
</dbReference>
<dbReference type="PRINTS" id="PR00113">
    <property type="entry name" value="ALKPHPHTASE"/>
</dbReference>
<organism evidence="13 14">
    <name type="scientific">Salimicrobium jeotgali</name>
    <dbReference type="NCBI Taxonomy" id="1230341"/>
    <lineage>
        <taxon>Bacteria</taxon>
        <taxon>Bacillati</taxon>
        <taxon>Bacillota</taxon>
        <taxon>Bacilli</taxon>
        <taxon>Bacillales</taxon>
        <taxon>Bacillaceae</taxon>
        <taxon>Salimicrobium</taxon>
    </lineage>
</organism>
<dbReference type="EMBL" id="CP011361">
    <property type="protein sequence ID" value="AKG03447.1"/>
    <property type="molecule type" value="Genomic_DNA"/>
</dbReference>
<dbReference type="RefSeq" id="WP_008592102.1">
    <property type="nucleotide sequence ID" value="NZ_AMPQ01000042.1"/>
</dbReference>
<keyword evidence="3 8" id="KW-0479">Metal-binding</keyword>
<feature type="binding site" evidence="8">
    <location>
        <position position="327"/>
    </location>
    <ligand>
        <name>Zn(2+)</name>
        <dbReference type="ChEBI" id="CHEBI:29105"/>
        <label>2</label>
    </ligand>
</feature>
<evidence type="ECO:0000313" key="14">
    <source>
        <dbReference type="Proteomes" id="UP000011746"/>
    </source>
</evidence>
<sequence length="462" mass="50745">MEVLYKSIVKKLAPLVLVSGLALGGFALATSTEDPAQADPGGKSNAKIKNVIFLIGDGMGSQYTSAYRYFQDRPDSPYTEDTAFDEYLIGMQETYSWDEEESVTDSAAAATTMAAGVKTYNGAVGVDIDEERVKTALEIAKEEGKSTGMVSTSHVNHATPASFGAHNESRDNYDEIADDYYDEMVDGEHKVDVLLGGGTDYFEREDRDLAQEFQDDGYSYVTSRDELMSDDNNQVLGLFAPEGMDKMIDRDENTPSLEEMTSSALDRLSKEKDGFFLMVEGSQIDWAGHDNDVVAAMSEMEDFEKAFEEAIAYAKKDKHTLVVTTADHSTGGMTMGRDGEYKWDPEPLKAAKRTPDFMASAIADGADAEETLNKYVDLSFTEEEIESVEEAADGETEEIDDAIEKIFDLRSGTGWTTDGHTGEDVNVYGYGPQSDAFSGLHDNHEVGKMIMNTLESGRTQMK</sequence>
<dbReference type="SMART" id="SM00098">
    <property type="entry name" value="alkPPc"/>
    <property type="match status" value="1"/>
</dbReference>
<evidence type="ECO:0000256" key="10">
    <source>
        <dbReference type="SAM" id="Coils"/>
    </source>
</evidence>
<evidence type="ECO:0000256" key="11">
    <source>
        <dbReference type="SAM" id="SignalP"/>
    </source>
</evidence>
<dbReference type="PATRIC" id="fig|1230341.3.peg.2447"/>
<comment type="cofactor">
    <cofactor evidence="8">
        <name>Zn(2+)</name>
        <dbReference type="ChEBI" id="CHEBI:29105"/>
    </cofactor>
    <text evidence="8">Binds 2 Zn(2+) ions.</text>
</comment>
<evidence type="ECO:0000313" key="12">
    <source>
        <dbReference type="EMBL" id="AKG03447.1"/>
    </source>
</evidence>
<dbReference type="InterPro" id="IPR017850">
    <property type="entry name" value="Alkaline_phosphatase_core_sf"/>
</dbReference>
<evidence type="ECO:0000256" key="6">
    <source>
        <dbReference type="ARBA" id="ARBA00022842"/>
    </source>
</evidence>
<dbReference type="STRING" id="1230341.AAV35_000725"/>
<dbReference type="CDD" id="cd16012">
    <property type="entry name" value="ALP"/>
    <property type="match status" value="1"/>
</dbReference>
<evidence type="ECO:0000256" key="7">
    <source>
        <dbReference type="PIRSR" id="PIRSR601952-1"/>
    </source>
</evidence>
<feature type="binding site" evidence="8">
    <location>
        <position position="420"/>
    </location>
    <ligand>
        <name>Zn(2+)</name>
        <dbReference type="ChEBI" id="CHEBI:29105"/>
        <label>2</label>
    </ligand>
</feature>
<keyword evidence="2" id="KW-0597">Phosphoprotein</keyword>
<feature type="binding site" evidence="8">
    <location>
        <position position="159"/>
    </location>
    <ligand>
        <name>Mg(2+)</name>
        <dbReference type="ChEBI" id="CHEBI:18420"/>
    </ligand>
</feature>
<reference evidence="15" key="2">
    <citation type="submission" date="2015-06" db="EMBL/GenBank/DDBJ databases">
        <title>Salimicrobium jeotgali MJ3, isolated from Myulchi jeot, a traditional Korean fermented seafood.</title>
        <authorList>
            <person name="Kim K.H."/>
            <person name="Jeon C.O."/>
            <person name="Jin H.M."/>
        </authorList>
    </citation>
    <scope>NUCLEOTIDE SEQUENCE [LARGE SCALE GENOMIC DNA]</scope>
    <source>
        <strain evidence="15">MJ3</strain>
    </source>
</reference>
<dbReference type="KEGG" id="sje:AAV35_000725"/>
<comment type="similarity">
    <text evidence="1 9">Belongs to the alkaline phosphatase family.</text>
</comment>
<dbReference type="EMBL" id="AMPQ01000042">
    <property type="protein sequence ID" value="EKE30716.1"/>
    <property type="molecule type" value="Genomic_DNA"/>
</dbReference>
<accession>K2FI37</accession>
<reference evidence="12" key="3">
    <citation type="submission" date="2016-11" db="EMBL/GenBank/DDBJ databases">
        <title>Salimicrobium jeotgali MJ3, isolated from Myulchi jeot, a traditional Korean fermented seafood.</title>
        <authorList>
            <person name="Kim K.H."/>
            <person name="Jeon C.O."/>
            <person name="Jin H.M."/>
        </authorList>
    </citation>
    <scope>NUCLEOTIDE SEQUENCE</scope>
    <source>
        <strain evidence="12">MJ3</strain>
    </source>
</reference>
<evidence type="ECO:0000256" key="8">
    <source>
        <dbReference type="PIRSR" id="PIRSR601952-2"/>
    </source>
</evidence>
<dbReference type="Pfam" id="PF00245">
    <property type="entry name" value="Alk_phosphatase"/>
    <property type="match status" value="1"/>
</dbReference>
<feature type="binding site" evidence="8">
    <location>
        <position position="157"/>
    </location>
    <ligand>
        <name>Mg(2+)</name>
        <dbReference type="ChEBI" id="CHEBI:18420"/>
    </ligand>
</feature>
<reference evidence="13 14" key="1">
    <citation type="journal article" date="2012" name="J. Bacteriol.">
        <title>Draft Genome Sequence of Salimicrobium sp. Strain MJ3, Isolated from Myulchi-Jeot, Korean Fermented Seafood.</title>
        <authorList>
            <person name="Lee S.H."/>
            <person name="Jung J.Y."/>
            <person name="Jeon C.O."/>
        </authorList>
    </citation>
    <scope>NUCLEOTIDE SEQUENCE [LARGE SCALE GENOMIC DNA]</scope>
    <source>
        <strain evidence="13 14">MJ3</strain>
    </source>
</reference>
<dbReference type="Proteomes" id="UP000011746">
    <property type="component" value="Unassembled WGS sequence"/>
</dbReference>
<dbReference type="PANTHER" id="PTHR11596:SF5">
    <property type="entry name" value="ALKALINE PHOSPHATASE"/>
    <property type="match status" value="1"/>
</dbReference>
<evidence type="ECO:0000256" key="3">
    <source>
        <dbReference type="ARBA" id="ARBA00022723"/>
    </source>
</evidence>
<feature type="active site" description="Phosphoserine intermediate" evidence="7">
    <location>
        <position position="106"/>
    </location>
</feature>
<dbReference type="GO" id="GO:0046872">
    <property type="term" value="F:metal ion binding"/>
    <property type="evidence" value="ECO:0007669"/>
    <property type="project" value="UniProtKB-KW"/>
</dbReference>
<dbReference type="Gene3D" id="3.40.720.10">
    <property type="entry name" value="Alkaline Phosphatase, subunit A"/>
    <property type="match status" value="1"/>
</dbReference>
<evidence type="ECO:0000313" key="13">
    <source>
        <dbReference type="EMBL" id="EKE30716.1"/>
    </source>
</evidence>
<protein>
    <submittedName>
        <fullName evidence="13">Alkaline phosphatase</fullName>
    </submittedName>
</protein>
<evidence type="ECO:0000256" key="1">
    <source>
        <dbReference type="ARBA" id="ARBA00005984"/>
    </source>
</evidence>
<feature type="coiled-coil region" evidence="10">
    <location>
        <begin position="378"/>
        <end position="405"/>
    </location>
</feature>
<dbReference type="PANTHER" id="PTHR11596">
    <property type="entry name" value="ALKALINE PHOSPHATASE"/>
    <property type="match status" value="1"/>
</dbReference>
<comment type="cofactor">
    <cofactor evidence="8">
        <name>Mg(2+)</name>
        <dbReference type="ChEBI" id="CHEBI:18420"/>
    </cofactor>
    <text evidence="8">Binds 1 Mg(2+) ion.</text>
</comment>
<dbReference type="OrthoDB" id="9794455at2"/>
<feature type="binding site" evidence="8">
    <location>
        <position position="280"/>
    </location>
    <ligand>
        <name>Mg(2+)</name>
        <dbReference type="ChEBI" id="CHEBI:18420"/>
    </ligand>
</feature>
<dbReference type="AlphaFoldDB" id="K2FI37"/>
<dbReference type="PROSITE" id="PS00123">
    <property type="entry name" value="ALKALINE_PHOSPHATASE"/>
    <property type="match status" value="1"/>
</dbReference>
<keyword evidence="10" id="KW-0175">Coiled coil</keyword>
<dbReference type="SUPFAM" id="SSF53649">
    <property type="entry name" value="Alkaline phosphatase-like"/>
    <property type="match status" value="1"/>
</dbReference>
<feature type="chain" id="PRO_5039667361" evidence="11">
    <location>
        <begin position="30"/>
        <end position="462"/>
    </location>
</feature>